<feature type="transmembrane region" description="Helical" evidence="14">
    <location>
        <begin position="146"/>
        <end position="171"/>
    </location>
</feature>
<accession>A0A194PJW8</accession>
<evidence type="ECO:0000256" key="10">
    <source>
        <dbReference type="ARBA" id="ARBA00023136"/>
    </source>
</evidence>
<evidence type="ECO:0000256" key="9">
    <source>
        <dbReference type="ARBA" id="ARBA00023098"/>
    </source>
</evidence>
<feature type="transmembrane region" description="Helical" evidence="14">
    <location>
        <begin position="20"/>
        <end position="38"/>
    </location>
</feature>
<feature type="transmembrane region" description="Helical" evidence="14">
    <location>
        <begin position="84"/>
        <end position="107"/>
    </location>
</feature>
<sequence>MIDKVIKKIIPSEPSALGKLYLLSYNIIQTIGWFYLLWESAVHFLNRGTLATYWGEVKWTIIIFQNAAILEVVHAALRLVPSGVMVVLMQVYSRVFLVCGVLLTTQGAPASPGLPLCVLAWSITEIVRYGYYALNLINSVPQSLLFLRYSTFLVLYPLGITGELLCMYHALDEIASHKLFTVLMPNKWNFIFNYYYFLIFYMLLYIPLFPVLFGHMLKQRNKMLSKDVKKKI</sequence>
<dbReference type="UniPathway" id="UPA00094"/>
<name>A0A194PJW8_PAPXU</name>
<comment type="catalytic activity">
    <reaction evidence="13 14">
        <text>a very-long-chain (3R)-3-hydroxyacyl-CoA = a very-long-chain (2E)-enoyl-CoA + H2O</text>
        <dbReference type="Rhea" id="RHEA:45812"/>
        <dbReference type="ChEBI" id="CHEBI:15377"/>
        <dbReference type="ChEBI" id="CHEBI:83728"/>
        <dbReference type="ChEBI" id="CHEBI:85440"/>
        <dbReference type="EC" id="4.2.1.134"/>
    </reaction>
</comment>
<evidence type="ECO:0000256" key="3">
    <source>
        <dbReference type="ARBA" id="ARBA00007811"/>
    </source>
</evidence>
<dbReference type="GO" id="GO:0030497">
    <property type="term" value="P:fatty acid elongation"/>
    <property type="evidence" value="ECO:0007669"/>
    <property type="project" value="TreeGrafter"/>
</dbReference>
<evidence type="ECO:0000256" key="12">
    <source>
        <dbReference type="ARBA" id="ARBA00023239"/>
    </source>
</evidence>
<reference evidence="15 16" key="1">
    <citation type="journal article" date="2015" name="Nat. Commun.">
        <title>Outbred genome sequencing and CRISPR/Cas9 gene editing in butterflies.</title>
        <authorList>
            <person name="Li X."/>
            <person name="Fan D."/>
            <person name="Zhang W."/>
            <person name="Liu G."/>
            <person name="Zhang L."/>
            <person name="Zhao L."/>
            <person name="Fang X."/>
            <person name="Chen L."/>
            <person name="Dong Y."/>
            <person name="Chen Y."/>
            <person name="Ding Y."/>
            <person name="Zhao R."/>
            <person name="Feng M."/>
            <person name="Zhu Y."/>
            <person name="Feng Y."/>
            <person name="Jiang X."/>
            <person name="Zhu D."/>
            <person name="Xiang H."/>
            <person name="Feng X."/>
            <person name="Li S."/>
            <person name="Wang J."/>
            <person name="Zhang G."/>
            <person name="Kronforst M.R."/>
            <person name="Wang W."/>
        </authorList>
    </citation>
    <scope>NUCLEOTIDE SEQUENCE [LARGE SCALE GENOMIC DNA]</scope>
    <source>
        <strain evidence="15">Ya'a_city_454_Px</strain>
        <tissue evidence="15">Whole body</tissue>
    </source>
</reference>
<comment type="function">
    <text evidence="14">Catalyzes the third of the four reactions of the long-chain fatty acids elongation cycle. This endoplasmic reticulum-bound enzymatic process, allows the addition of two carbons to the chain of long- and very long-chain fatty acids/VLCFAs per cycle. This enzyme catalyzes the dehydration of the 3-hydroxyacyl-CoA intermediate into trans-2,3-enoyl-CoA, within each cycle of fatty acid elongation. Thereby, it participates to the production of VLCFAs of different chain lengths that are involved in multiple biological processes as precursors of membrane lipids and lipid mediators.</text>
</comment>
<protein>
    <recommendedName>
        <fullName evidence="4 14">Very-long-chain (3R)-3-hydroxyacyl-CoA dehydratase</fullName>
        <ecNumber evidence="4 14">4.2.1.134</ecNumber>
    </recommendedName>
</protein>
<dbReference type="GO" id="GO:0005789">
    <property type="term" value="C:endoplasmic reticulum membrane"/>
    <property type="evidence" value="ECO:0007669"/>
    <property type="project" value="UniProtKB-SubCell"/>
</dbReference>
<proteinExistence type="inferred from homology"/>
<keyword evidence="12 14" id="KW-0456">Lyase</keyword>
<evidence type="ECO:0000256" key="8">
    <source>
        <dbReference type="ARBA" id="ARBA00022989"/>
    </source>
</evidence>
<evidence type="ECO:0000256" key="5">
    <source>
        <dbReference type="ARBA" id="ARBA00022516"/>
    </source>
</evidence>
<evidence type="ECO:0000256" key="11">
    <source>
        <dbReference type="ARBA" id="ARBA00023160"/>
    </source>
</evidence>
<keyword evidence="14" id="KW-0256">Endoplasmic reticulum</keyword>
<dbReference type="Proteomes" id="UP000053268">
    <property type="component" value="Unassembled WGS sequence"/>
</dbReference>
<evidence type="ECO:0000256" key="2">
    <source>
        <dbReference type="ARBA" id="ARBA00005194"/>
    </source>
</evidence>
<dbReference type="EMBL" id="KQ459602">
    <property type="protein sequence ID" value="KPI93318.1"/>
    <property type="molecule type" value="Genomic_DNA"/>
</dbReference>
<evidence type="ECO:0000256" key="14">
    <source>
        <dbReference type="RuleBase" id="RU363109"/>
    </source>
</evidence>
<dbReference type="STRING" id="66420.A0A194PJW8"/>
<comment type="subcellular location">
    <subcellularLocation>
        <location evidence="14">Endoplasmic reticulum membrane</location>
        <topology evidence="14">Multi-pass membrane protein</topology>
    </subcellularLocation>
    <subcellularLocation>
        <location evidence="1">Membrane</location>
        <topology evidence="1">Multi-pass membrane protein</topology>
    </subcellularLocation>
</comment>
<dbReference type="AlphaFoldDB" id="A0A194PJW8"/>
<evidence type="ECO:0000313" key="16">
    <source>
        <dbReference type="Proteomes" id="UP000053268"/>
    </source>
</evidence>
<evidence type="ECO:0000256" key="4">
    <source>
        <dbReference type="ARBA" id="ARBA00013122"/>
    </source>
</evidence>
<comment type="similarity">
    <text evidence="3 14">Belongs to the very long-chain fatty acids dehydratase HACD family.</text>
</comment>
<keyword evidence="9 14" id="KW-0443">Lipid metabolism</keyword>
<gene>
    <name evidence="15" type="ORF">RR46_10578</name>
</gene>
<keyword evidence="5 14" id="KW-0444">Lipid biosynthesis</keyword>
<comment type="pathway">
    <text evidence="2 14">Lipid metabolism; fatty acid biosynthesis.</text>
</comment>
<keyword evidence="16" id="KW-1185">Reference proteome</keyword>
<evidence type="ECO:0000256" key="7">
    <source>
        <dbReference type="ARBA" id="ARBA00022832"/>
    </source>
</evidence>
<organism evidence="15 16">
    <name type="scientific">Papilio xuthus</name>
    <name type="common">Asian swallowtail butterfly</name>
    <dbReference type="NCBI Taxonomy" id="66420"/>
    <lineage>
        <taxon>Eukaryota</taxon>
        <taxon>Metazoa</taxon>
        <taxon>Ecdysozoa</taxon>
        <taxon>Arthropoda</taxon>
        <taxon>Hexapoda</taxon>
        <taxon>Insecta</taxon>
        <taxon>Pterygota</taxon>
        <taxon>Neoptera</taxon>
        <taxon>Endopterygota</taxon>
        <taxon>Lepidoptera</taxon>
        <taxon>Glossata</taxon>
        <taxon>Ditrysia</taxon>
        <taxon>Papilionoidea</taxon>
        <taxon>Papilionidae</taxon>
        <taxon>Papilioninae</taxon>
        <taxon>Papilio</taxon>
    </lineage>
</organism>
<keyword evidence="11 14" id="KW-0275">Fatty acid biosynthesis</keyword>
<dbReference type="InterPro" id="IPR007482">
    <property type="entry name" value="Tyr_Pase-like_PTPLA"/>
</dbReference>
<dbReference type="EC" id="4.2.1.134" evidence="4 14"/>
<evidence type="ECO:0000256" key="1">
    <source>
        <dbReference type="ARBA" id="ARBA00004141"/>
    </source>
</evidence>
<feature type="transmembrane region" description="Helical" evidence="14">
    <location>
        <begin position="58"/>
        <end position="77"/>
    </location>
</feature>
<dbReference type="GO" id="GO:0102158">
    <property type="term" value="F:very-long-chain (3R)-3-hydroxyacyl-CoA dehydratase activity"/>
    <property type="evidence" value="ECO:0007669"/>
    <property type="project" value="UniProtKB-EC"/>
</dbReference>
<evidence type="ECO:0000256" key="13">
    <source>
        <dbReference type="ARBA" id="ARBA00036671"/>
    </source>
</evidence>
<keyword evidence="10 14" id="KW-0472">Membrane</keyword>
<dbReference type="PANTHER" id="PTHR11035">
    <property type="entry name" value="VERY-LONG-CHAIN (3R)-3-HYDROXYACYL-COA DEHYDRATASE"/>
    <property type="match status" value="1"/>
</dbReference>
<feature type="transmembrane region" description="Helical" evidence="14">
    <location>
        <begin position="191"/>
        <end position="213"/>
    </location>
</feature>
<keyword evidence="7 14" id="KW-0276">Fatty acid metabolism</keyword>
<keyword evidence="6 14" id="KW-0812">Transmembrane</keyword>
<evidence type="ECO:0000256" key="6">
    <source>
        <dbReference type="ARBA" id="ARBA00022692"/>
    </source>
</evidence>
<evidence type="ECO:0000313" key="15">
    <source>
        <dbReference type="EMBL" id="KPI93318.1"/>
    </source>
</evidence>
<dbReference type="GO" id="GO:0042761">
    <property type="term" value="P:very long-chain fatty acid biosynthetic process"/>
    <property type="evidence" value="ECO:0007669"/>
    <property type="project" value="TreeGrafter"/>
</dbReference>
<feature type="transmembrane region" description="Helical" evidence="14">
    <location>
        <begin position="113"/>
        <end position="134"/>
    </location>
</feature>
<dbReference type="PANTHER" id="PTHR11035:SF3">
    <property type="entry name" value="VERY-LONG-CHAIN (3R)-3-HYDROXYACYL-COA DEHYDRATASE"/>
    <property type="match status" value="1"/>
</dbReference>
<keyword evidence="8 14" id="KW-1133">Transmembrane helix</keyword>
<dbReference type="GO" id="GO:0030148">
    <property type="term" value="P:sphingolipid biosynthetic process"/>
    <property type="evidence" value="ECO:0007669"/>
    <property type="project" value="TreeGrafter"/>
</dbReference>
<dbReference type="Pfam" id="PF04387">
    <property type="entry name" value="PTPLA"/>
    <property type="match status" value="1"/>
</dbReference>